<name>A0AA39Y652_9PEZI</name>
<evidence type="ECO:0000313" key="3">
    <source>
        <dbReference type="Proteomes" id="UP001174936"/>
    </source>
</evidence>
<accession>A0AA39Y652</accession>
<evidence type="ECO:0000256" key="1">
    <source>
        <dbReference type="SAM" id="MobiDB-lite"/>
    </source>
</evidence>
<evidence type="ECO:0000313" key="2">
    <source>
        <dbReference type="EMBL" id="KAK0646757.1"/>
    </source>
</evidence>
<feature type="compositionally biased region" description="Polar residues" evidence="1">
    <location>
        <begin position="57"/>
        <end position="76"/>
    </location>
</feature>
<keyword evidence="3" id="KW-1185">Reference proteome</keyword>
<comment type="caution">
    <text evidence="2">The sequence shown here is derived from an EMBL/GenBank/DDBJ whole genome shotgun (WGS) entry which is preliminary data.</text>
</comment>
<dbReference type="Proteomes" id="UP001174936">
    <property type="component" value="Unassembled WGS sequence"/>
</dbReference>
<reference evidence="2" key="1">
    <citation type="submission" date="2023-06" db="EMBL/GenBank/DDBJ databases">
        <title>Genome-scale phylogeny and comparative genomics of the fungal order Sordariales.</title>
        <authorList>
            <consortium name="Lawrence Berkeley National Laboratory"/>
            <person name="Hensen N."/>
            <person name="Bonometti L."/>
            <person name="Westerberg I."/>
            <person name="Brannstrom I.O."/>
            <person name="Guillou S."/>
            <person name="Cros-Aarteil S."/>
            <person name="Calhoun S."/>
            <person name="Haridas S."/>
            <person name="Kuo A."/>
            <person name="Mondo S."/>
            <person name="Pangilinan J."/>
            <person name="Riley R."/>
            <person name="Labutti K."/>
            <person name="Andreopoulos B."/>
            <person name="Lipzen A."/>
            <person name="Chen C."/>
            <person name="Yanf M."/>
            <person name="Daum C."/>
            <person name="Ng V."/>
            <person name="Clum A."/>
            <person name="Steindorff A."/>
            <person name="Ohm R."/>
            <person name="Martin F."/>
            <person name="Silar P."/>
            <person name="Natvig D."/>
            <person name="Lalanne C."/>
            <person name="Gautier V."/>
            <person name="Ament-Velasquez S.L."/>
            <person name="Kruys A."/>
            <person name="Hutchinson M.I."/>
            <person name="Powell A.J."/>
            <person name="Barry K."/>
            <person name="Miller A.N."/>
            <person name="Grigoriev I.V."/>
            <person name="Debuchy R."/>
            <person name="Gladieux P."/>
            <person name="Thoren M.H."/>
            <person name="Johannesson H."/>
        </authorList>
    </citation>
    <scope>NUCLEOTIDE SEQUENCE</scope>
    <source>
        <strain evidence="2">SMH2532-1</strain>
    </source>
</reference>
<organism evidence="2 3">
    <name type="scientific">Cercophora newfieldiana</name>
    <dbReference type="NCBI Taxonomy" id="92897"/>
    <lineage>
        <taxon>Eukaryota</taxon>
        <taxon>Fungi</taxon>
        <taxon>Dikarya</taxon>
        <taxon>Ascomycota</taxon>
        <taxon>Pezizomycotina</taxon>
        <taxon>Sordariomycetes</taxon>
        <taxon>Sordariomycetidae</taxon>
        <taxon>Sordariales</taxon>
        <taxon>Lasiosphaeriaceae</taxon>
        <taxon>Cercophora</taxon>
    </lineage>
</organism>
<gene>
    <name evidence="2" type="ORF">B0T16DRAFT_458642</name>
</gene>
<proteinExistence type="predicted"/>
<protein>
    <submittedName>
        <fullName evidence="2">Uncharacterized protein</fullName>
    </submittedName>
</protein>
<dbReference type="AlphaFoldDB" id="A0AA39Y652"/>
<dbReference type="EMBL" id="JAULSV010000004">
    <property type="protein sequence ID" value="KAK0646757.1"/>
    <property type="molecule type" value="Genomic_DNA"/>
</dbReference>
<sequence length="218" mass="24685">MELPDPSQIGTDKKTDSGEMTVDADPGPPPGTSRTVNHVRHNVSDCSSRAPDIPAINTPTVSATVSSSDSRYTRNARQEEFANSTPTTEGLGKEIDFLNTELNWAVVEQWGLKKSYKERQATLQRRLLRANYRRENIASIFHKRLDRLGFSGSNLELGHIYTQLGHLDMEVLAVHRQLRELDILQNREIMPIREAIKAIRLARINAIQRHRVASTFIF</sequence>
<feature type="region of interest" description="Disordered" evidence="1">
    <location>
        <begin position="1"/>
        <end position="76"/>
    </location>
</feature>